<dbReference type="InterPro" id="IPR036005">
    <property type="entry name" value="Creatinase/aminopeptidase-like"/>
</dbReference>
<protein>
    <recommendedName>
        <fullName evidence="3">Peptidase M24 domain-containing protein</fullName>
    </recommendedName>
</protein>
<organism evidence="4 5">
    <name type="scientific">Collibacillus ludicampi</name>
    <dbReference type="NCBI Taxonomy" id="2771369"/>
    <lineage>
        <taxon>Bacteria</taxon>
        <taxon>Bacillati</taxon>
        <taxon>Bacillota</taxon>
        <taxon>Bacilli</taxon>
        <taxon>Bacillales</taxon>
        <taxon>Alicyclobacillaceae</taxon>
        <taxon>Collibacillus</taxon>
    </lineage>
</organism>
<keyword evidence="2" id="KW-0378">Hydrolase</keyword>
<accession>A0AAV4LA79</accession>
<dbReference type="EMBL" id="BOQE01000001">
    <property type="protein sequence ID" value="GIM44569.1"/>
    <property type="molecule type" value="Genomic_DNA"/>
</dbReference>
<dbReference type="AlphaFoldDB" id="A0AAV4LA79"/>
<dbReference type="SUPFAM" id="SSF55920">
    <property type="entry name" value="Creatinase/aminopeptidase"/>
    <property type="match status" value="1"/>
</dbReference>
<keyword evidence="1" id="KW-0479">Metal-binding</keyword>
<dbReference type="GO" id="GO:0004177">
    <property type="term" value="F:aminopeptidase activity"/>
    <property type="evidence" value="ECO:0007669"/>
    <property type="project" value="UniProtKB-ARBA"/>
</dbReference>
<dbReference type="Gene3D" id="3.90.230.10">
    <property type="entry name" value="Creatinase/methionine aminopeptidase superfamily"/>
    <property type="match status" value="1"/>
</dbReference>
<dbReference type="CDD" id="cd01092">
    <property type="entry name" value="APP-like"/>
    <property type="match status" value="1"/>
</dbReference>
<dbReference type="PROSITE" id="PS00491">
    <property type="entry name" value="PROLINE_PEPTIDASE"/>
    <property type="match status" value="1"/>
</dbReference>
<dbReference type="GO" id="GO:0008235">
    <property type="term" value="F:metalloexopeptidase activity"/>
    <property type="evidence" value="ECO:0007669"/>
    <property type="project" value="UniProtKB-ARBA"/>
</dbReference>
<dbReference type="PANTHER" id="PTHR46112">
    <property type="entry name" value="AMINOPEPTIDASE"/>
    <property type="match status" value="1"/>
</dbReference>
<dbReference type="PANTHER" id="PTHR46112:SF3">
    <property type="entry name" value="AMINOPEPTIDASE YPDF"/>
    <property type="match status" value="1"/>
</dbReference>
<comment type="caution">
    <text evidence="4">The sequence shown here is derived from an EMBL/GenBank/DDBJ whole genome shotgun (WGS) entry which is preliminary data.</text>
</comment>
<dbReference type="InterPro" id="IPR000994">
    <property type="entry name" value="Pept_M24"/>
</dbReference>
<feature type="domain" description="Peptidase M24" evidence="3">
    <location>
        <begin position="1"/>
        <end position="168"/>
    </location>
</feature>
<dbReference type="InterPro" id="IPR001131">
    <property type="entry name" value="Peptidase_M24B_aminopep-P_CS"/>
</dbReference>
<dbReference type="GO" id="GO:0046872">
    <property type="term" value="F:metal ion binding"/>
    <property type="evidence" value="ECO:0007669"/>
    <property type="project" value="UniProtKB-KW"/>
</dbReference>
<dbReference type="Pfam" id="PF00557">
    <property type="entry name" value="Peptidase_M24"/>
    <property type="match status" value="1"/>
</dbReference>
<reference evidence="4" key="1">
    <citation type="journal article" date="2023" name="Int. J. Syst. Evol. Microbiol.">
        <title>Collibacillus ludicampi gen. nov., sp. nov., a new soil bacterium of the family Alicyclobacillaceae.</title>
        <authorList>
            <person name="Jojima T."/>
            <person name="Ioku Y."/>
            <person name="Fukuta Y."/>
            <person name="Shirasaka N."/>
            <person name="Matsumura Y."/>
            <person name="Mori M."/>
        </authorList>
    </citation>
    <scope>NUCLEOTIDE SEQUENCE</scope>
    <source>
        <strain evidence="4">TP075</strain>
    </source>
</reference>
<dbReference type="Proteomes" id="UP001057291">
    <property type="component" value="Unassembled WGS sequence"/>
</dbReference>
<evidence type="ECO:0000256" key="2">
    <source>
        <dbReference type="ARBA" id="ARBA00022801"/>
    </source>
</evidence>
<dbReference type="PRINTS" id="PR00599">
    <property type="entry name" value="MAPEPTIDASE"/>
</dbReference>
<evidence type="ECO:0000313" key="4">
    <source>
        <dbReference type="EMBL" id="GIM44569.1"/>
    </source>
</evidence>
<gene>
    <name evidence="4" type="ORF">DNHGIG_01180</name>
</gene>
<proteinExistence type="predicted"/>
<dbReference type="InterPro" id="IPR001714">
    <property type="entry name" value="Pept_M24_MAP"/>
</dbReference>
<dbReference type="InterPro" id="IPR050659">
    <property type="entry name" value="Peptidase_M24B"/>
</dbReference>
<keyword evidence="5" id="KW-1185">Reference proteome</keyword>
<evidence type="ECO:0000313" key="5">
    <source>
        <dbReference type="Proteomes" id="UP001057291"/>
    </source>
</evidence>
<sequence>MRKNGATGSSFDTIVASGVSSSLPHGVASDKVLEKGDFVTLDFGAYYKGYCSDLTRTVSLGNPRDERLKEIYEIVLESQKHALAHIKPGMSGKEADALSRDLIEAKGYGDHFGHSLGHGIGLAIHEEPRLSKLSEDPLEPGMVVTVEPGIYIPNVGGVRIEDDVVITENGIELLTHSPKELLILE</sequence>
<evidence type="ECO:0000256" key="1">
    <source>
        <dbReference type="ARBA" id="ARBA00022723"/>
    </source>
</evidence>
<name>A0AAV4LA79_9BACL</name>
<evidence type="ECO:0000259" key="3">
    <source>
        <dbReference type="Pfam" id="PF00557"/>
    </source>
</evidence>